<accession>A0A0A9H0B7</accession>
<protein>
    <submittedName>
        <fullName evidence="2">Uncharacterized protein</fullName>
    </submittedName>
</protein>
<sequence length="67" mass="7507">MDRRRESGRAAARMASTPPALPSQAERGSARDVVRRLVCAWYRVWLSASSSWRIWSLDLPSSAMASQ</sequence>
<dbReference type="AlphaFoldDB" id="A0A0A9H0B7"/>
<organism evidence="2">
    <name type="scientific">Arundo donax</name>
    <name type="common">Giant reed</name>
    <name type="synonym">Donax arundinaceus</name>
    <dbReference type="NCBI Taxonomy" id="35708"/>
    <lineage>
        <taxon>Eukaryota</taxon>
        <taxon>Viridiplantae</taxon>
        <taxon>Streptophyta</taxon>
        <taxon>Embryophyta</taxon>
        <taxon>Tracheophyta</taxon>
        <taxon>Spermatophyta</taxon>
        <taxon>Magnoliopsida</taxon>
        <taxon>Liliopsida</taxon>
        <taxon>Poales</taxon>
        <taxon>Poaceae</taxon>
        <taxon>PACMAD clade</taxon>
        <taxon>Arundinoideae</taxon>
        <taxon>Arundineae</taxon>
        <taxon>Arundo</taxon>
    </lineage>
</organism>
<name>A0A0A9H0B7_ARUDO</name>
<feature type="region of interest" description="Disordered" evidence="1">
    <location>
        <begin position="1"/>
        <end position="29"/>
    </location>
</feature>
<reference evidence="2" key="1">
    <citation type="submission" date="2014-09" db="EMBL/GenBank/DDBJ databases">
        <authorList>
            <person name="Magalhaes I.L.F."/>
            <person name="Oliveira U."/>
            <person name="Santos F.R."/>
            <person name="Vidigal T.H.D.A."/>
            <person name="Brescovit A.D."/>
            <person name="Santos A.J."/>
        </authorList>
    </citation>
    <scope>NUCLEOTIDE SEQUENCE</scope>
    <source>
        <tissue evidence="2">Shoot tissue taken approximately 20 cm above the soil surface</tissue>
    </source>
</reference>
<proteinExistence type="predicted"/>
<reference evidence="2" key="2">
    <citation type="journal article" date="2015" name="Data Brief">
        <title>Shoot transcriptome of the giant reed, Arundo donax.</title>
        <authorList>
            <person name="Barrero R.A."/>
            <person name="Guerrero F.D."/>
            <person name="Moolhuijzen P."/>
            <person name="Goolsby J.A."/>
            <person name="Tidwell J."/>
            <person name="Bellgard S.E."/>
            <person name="Bellgard M.I."/>
        </authorList>
    </citation>
    <scope>NUCLEOTIDE SEQUENCE</scope>
    <source>
        <tissue evidence="2">Shoot tissue taken approximately 20 cm above the soil surface</tissue>
    </source>
</reference>
<evidence type="ECO:0000313" key="2">
    <source>
        <dbReference type="EMBL" id="JAE30650.1"/>
    </source>
</evidence>
<evidence type="ECO:0000256" key="1">
    <source>
        <dbReference type="SAM" id="MobiDB-lite"/>
    </source>
</evidence>
<dbReference type="EMBL" id="GBRH01167246">
    <property type="protein sequence ID" value="JAE30650.1"/>
    <property type="molecule type" value="Transcribed_RNA"/>
</dbReference>